<keyword evidence="1" id="KW-0175">Coiled coil</keyword>
<name>A0A9X3EVM7_9BACT</name>
<reference evidence="2" key="1">
    <citation type="submission" date="2022-11" db="EMBL/GenBank/DDBJ databases">
        <title>Minimal conservation of predation-associated metabolite biosynthetic gene clusters underscores biosynthetic potential of Myxococcota including descriptions for ten novel species: Archangium lansinium sp. nov., Myxococcus landrumus sp. nov., Nannocystis bai.</title>
        <authorList>
            <person name="Ahearne A."/>
            <person name="Stevens C."/>
            <person name="Phillips K."/>
        </authorList>
    </citation>
    <scope>NUCLEOTIDE SEQUENCE</scope>
    <source>
        <strain evidence="2">Na p29</strain>
    </source>
</reference>
<evidence type="ECO:0000313" key="2">
    <source>
        <dbReference type="EMBL" id="MCY1010906.1"/>
    </source>
</evidence>
<dbReference type="RefSeq" id="WP_267774049.1">
    <property type="nucleotide sequence ID" value="NZ_JAPNKE010000002.1"/>
</dbReference>
<proteinExistence type="predicted"/>
<organism evidence="2 3">
    <name type="scientific">Nannocystis pusilla</name>
    <dbReference type="NCBI Taxonomy" id="889268"/>
    <lineage>
        <taxon>Bacteria</taxon>
        <taxon>Pseudomonadati</taxon>
        <taxon>Myxococcota</taxon>
        <taxon>Polyangia</taxon>
        <taxon>Nannocystales</taxon>
        <taxon>Nannocystaceae</taxon>
        <taxon>Nannocystis</taxon>
    </lineage>
</organism>
<feature type="coiled-coil region" evidence="1">
    <location>
        <begin position="100"/>
        <end position="127"/>
    </location>
</feature>
<accession>A0A9X3EVM7</accession>
<dbReference type="EMBL" id="JAPNKE010000002">
    <property type="protein sequence ID" value="MCY1010906.1"/>
    <property type="molecule type" value="Genomic_DNA"/>
</dbReference>
<protein>
    <submittedName>
        <fullName evidence="2">Uncharacterized protein</fullName>
    </submittedName>
</protein>
<dbReference type="AlphaFoldDB" id="A0A9X3EVM7"/>
<dbReference type="Proteomes" id="UP001150924">
    <property type="component" value="Unassembled WGS sequence"/>
</dbReference>
<sequence length="196" mass="21964">MRPDPDLARRLELAEHIQRQWYPSWTSAWLKAVPASAVLESIHREALAEAGADPSALVTARRAVVQTFLEDHFSLCTPEDAPYCTFVDGTWRAIDRAEMLACADRLLATARARIVEVEAEEAAERAEAEQGGWLDAVSPSRLADRMIDLDALRRWFTAELWADPEPTWFTNTRPGFTGEPAVVGIDDHVITILWLP</sequence>
<evidence type="ECO:0000313" key="3">
    <source>
        <dbReference type="Proteomes" id="UP001150924"/>
    </source>
</evidence>
<evidence type="ECO:0000256" key="1">
    <source>
        <dbReference type="SAM" id="Coils"/>
    </source>
</evidence>
<gene>
    <name evidence="2" type="ORF">OV079_36150</name>
</gene>
<keyword evidence="3" id="KW-1185">Reference proteome</keyword>
<comment type="caution">
    <text evidence="2">The sequence shown here is derived from an EMBL/GenBank/DDBJ whole genome shotgun (WGS) entry which is preliminary data.</text>
</comment>